<keyword evidence="4" id="KW-1185">Reference proteome</keyword>
<evidence type="ECO:0000313" key="4">
    <source>
        <dbReference type="Proteomes" id="UP000275078"/>
    </source>
</evidence>
<feature type="region of interest" description="Disordered" evidence="2">
    <location>
        <begin position="176"/>
        <end position="206"/>
    </location>
</feature>
<dbReference type="EMBL" id="ML119870">
    <property type="protein sequence ID" value="RPA72245.1"/>
    <property type="molecule type" value="Genomic_DNA"/>
</dbReference>
<evidence type="ECO:0000256" key="1">
    <source>
        <dbReference type="SAM" id="Coils"/>
    </source>
</evidence>
<feature type="compositionally biased region" description="Low complexity" evidence="2">
    <location>
        <begin position="176"/>
        <end position="189"/>
    </location>
</feature>
<evidence type="ECO:0000256" key="2">
    <source>
        <dbReference type="SAM" id="MobiDB-lite"/>
    </source>
</evidence>
<feature type="region of interest" description="Disordered" evidence="2">
    <location>
        <begin position="683"/>
        <end position="705"/>
    </location>
</feature>
<gene>
    <name evidence="3" type="ORF">BJ508DRAFT_314902</name>
</gene>
<keyword evidence="1" id="KW-0175">Coiled coil</keyword>
<accession>A0A3N4HD88</accession>
<name>A0A3N4HD88_ASCIM</name>
<feature type="compositionally biased region" description="Basic and acidic residues" evidence="2">
    <location>
        <begin position="583"/>
        <end position="601"/>
    </location>
</feature>
<feature type="region of interest" description="Disordered" evidence="2">
    <location>
        <begin position="1"/>
        <end position="50"/>
    </location>
</feature>
<feature type="coiled-coil region" evidence="1">
    <location>
        <begin position="250"/>
        <end position="319"/>
    </location>
</feature>
<feature type="compositionally biased region" description="Basic and acidic residues" evidence="2">
    <location>
        <begin position="191"/>
        <end position="204"/>
    </location>
</feature>
<evidence type="ECO:0000313" key="3">
    <source>
        <dbReference type="EMBL" id="RPA72245.1"/>
    </source>
</evidence>
<proteinExistence type="predicted"/>
<reference evidence="3 4" key="1">
    <citation type="journal article" date="2018" name="Nat. Ecol. Evol.">
        <title>Pezizomycetes genomes reveal the molecular basis of ectomycorrhizal truffle lifestyle.</title>
        <authorList>
            <person name="Murat C."/>
            <person name="Payen T."/>
            <person name="Noel B."/>
            <person name="Kuo A."/>
            <person name="Morin E."/>
            <person name="Chen J."/>
            <person name="Kohler A."/>
            <person name="Krizsan K."/>
            <person name="Balestrini R."/>
            <person name="Da Silva C."/>
            <person name="Montanini B."/>
            <person name="Hainaut M."/>
            <person name="Levati E."/>
            <person name="Barry K.W."/>
            <person name="Belfiori B."/>
            <person name="Cichocki N."/>
            <person name="Clum A."/>
            <person name="Dockter R.B."/>
            <person name="Fauchery L."/>
            <person name="Guy J."/>
            <person name="Iotti M."/>
            <person name="Le Tacon F."/>
            <person name="Lindquist E.A."/>
            <person name="Lipzen A."/>
            <person name="Malagnac F."/>
            <person name="Mello A."/>
            <person name="Molinier V."/>
            <person name="Miyauchi S."/>
            <person name="Poulain J."/>
            <person name="Riccioni C."/>
            <person name="Rubini A."/>
            <person name="Sitrit Y."/>
            <person name="Splivallo R."/>
            <person name="Traeger S."/>
            <person name="Wang M."/>
            <person name="Zifcakova L."/>
            <person name="Wipf D."/>
            <person name="Zambonelli A."/>
            <person name="Paolocci F."/>
            <person name="Nowrousian M."/>
            <person name="Ottonello S."/>
            <person name="Baldrian P."/>
            <person name="Spatafora J.W."/>
            <person name="Henrissat B."/>
            <person name="Nagy L.G."/>
            <person name="Aury J.M."/>
            <person name="Wincker P."/>
            <person name="Grigoriev I.V."/>
            <person name="Bonfante P."/>
            <person name="Martin F.M."/>
        </authorList>
    </citation>
    <scope>NUCLEOTIDE SEQUENCE [LARGE SCALE GENOMIC DNA]</scope>
    <source>
        <strain evidence="3 4">RN42</strain>
    </source>
</reference>
<feature type="region of interest" description="Disordered" evidence="2">
    <location>
        <begin position="543"/>
        <end position="645"/>
    </location>
</feature>
<feature type="compositionally biased region" description="Polar residues" evidence="2">
    <location>
        <begin position="8"/>
        <end position="25"/>
    </location>
</feature>
<protein>
    <submittedName>
        <fullName evidence="3">Uncharacterized protein</fullName>
    </submittedName>
</protein>
<organism evidence="3 4">
    <name type="scientific">Ascobolus immersus RN42</name>
    <dbReference type="NCBI Taxonomy" id="1160509"/>
    <lineage>
        <taxon>Eukaryota</taxon>
        <taxon>Fungi</taxon>
        <taxon>Dikarya</taxon>
        <taxon>Ascomycota</taxon>
        <taxon>Pezizomycotina</taxon>
        <taxon>Pezizomycetes</taxon>
        <taxon>Pezizales</taxon>
        <taxon>Ascobolaceae</taxon>
        <taxon>Ascobolus</taxon>
    </lineage>
</organism>
<sequence>MDDENSDTFHFTQNPTQPTQRSPLSSPHRHYSPLTDPEPEIPDSQSFGTPYTPTPKLPSTLFFNIPMSLTIDALRKFNDACLQAPLPSNKKAEIRTSLYAPLANQITMRTIYQHGPEDTQQWWKIRSEKQSGFDKWVWMPLTAAQLEQIILAPLAVLDTDMTEGTSVTAKPISKTLSATTARGSARSTTPYDRHSRTSSLDDRTPSSTELFRKQLQALSKKCSAQSKSLKSQETTVETIRLETEALRFGMENHLNLTSEMAENLDELQTDVATMAPSIVHTLESIEVLADNAELQRAEFEDLQKQIRELRHDMATLGKTQTEQESMISSMSNKVETNVFDNAMLNEMTDRKSRLNNIVIWDYPSTDDNSKRDVLLAFKEINFIIPETSFSVRKIRMSNNKSRHIVTFVTPDLVYNAVGRYKSRNRYLQANGLGRLNFGLDKDKTQLQVCTDRITQYKVQYLRDTENKDYRKMDNGRIGLWENDPASKTPDATKTQAEVEQIIVPKFYIAGHPFPRLPFIPDRLLPLVPKENLFDTKATGSNVLPLNEERAMPASMRTIANPLTTTRPRRDSSTSTSHFMDLTTPERELTTPENETELRPPDRTTAPPLSPSKRKHADISFPPPHNETPGSPTKKPRQYRPMPTAGPLEVDRVVTNRTLVDGLKSRMERFRLEREQTLHEFVAHQTSRIDDDDEMSGVELEVPFRP</sequence>
<dbReference type="AlphaFoldDB" id="A0A3N4HD88"/>
<dbReference type="Proteomes" id="UP000275078">
    <property type="component" value="Unassembled WGS sequence"/>
</dbReference>